<gene>
    <name evidence="4" type="primary">LOC121393759</name>
</gene>
<sequence>MSESNHFLRAIELDNRSIPCPVPFPRYAKNILVALCKDIPFQVKCSSCNQELRSHTELSAHFRTRCRNAHPVAYSEQSIAERKAKDHVDRQKDRVASTLDRLALHVEVEKKNKAEKNKAFQEKLHDQHAHGLQELEFVKGLPGTDAARICVNQWLKMPGLKPGIVCSSRRNKNRFREQSPVRNTPIICPIVHCNRKYDNGQLLLGHLKRFDHSPCDPTIHLHGAPSNSYACDACLQRFNSPDKYDDHVTAKARLADGHENNIPPQVINSFACPLCFLLFNLRDECLQHMSESNHFLRAIELDNRSIPCPVPFPRYAKNILVALCKDIPFQVKCSSCNQELRSHTELSAHFRTRCRNAHPVAYSEQSIAEVVSVFLSKAYCLSCRKILKSDTHIAKHAQRTGHKAKLIASLEESIMAFCYTHEGIKTPSDMCLSASSARFKPNMLKRTLDDNDQRRTDLFINGGKNTNSEGNSANNGE</sequence>
<dbReference type="InterPro" id="IPR058947">
    <property type="entry name" value="Zf-C2H2_ZNF451_2nd"/>
</dbReference>
<dbReference type="PROSITE" id="PS00028">
    <property type="entry name" value="ZINC_FINGER_C2H2_1"/>
    <property type="match status" value="1"/>
</dbReference>
<keyword evidence="3" id="KW-1185">Reference proteome</keyword>
<dbReference type="Pfam" id="PF23101">
    <property type="entry name" value="Zf-C2H2_ZNF451_1st"/>
    <property type="match status" value="1"/>
</dbReference>
<dbReference type="SMART" id="SM00355">
    <property type="entry name" value="ZnF_C2H2"/>
    <property type="match status" value="6"/>
</dbReference>
<evidence type="ECO:0000313" key="3">
    <source>
        <dbReference type="Proteomes" id="UP000186698"/>
    </source>
</evidence>
<feature type="compositionally biased region" description="Polar residues" evidence="1">
    <location>
        <begin position="463"/>
        <end position="477"/>
    </location>
</feature>
<accession>A0A8J1KS98</accession>
<organism evidence="3 4">
    <name type="scientific">Xenopus laevis</name>
    <name type="common">African clawed frog</name>
    <dbReference type="NCBI Taxonomy" id="8355"/>
    <lineage>
        <taxon>Eukaryota</taxon>
        <taxon>Metazoa</taxon>
        <taxon>Chordata</taxon>
        <taxon>Craniata</taxon>
        <taxon>Vertebrata</taxon>
        <taxon>Euteleostomi</taxon>
        <taxon>Amphibia</taxon>
        <taxon>Batrachia</taxon>
        <taxon>Anura</taxon>
        <taxon>Pipoidea</taxon>
        <taxon>Pipidae</taxon>
        <taxon>Xenopodinae</taxon>
        <taxon>Xenopus</taxon>
        <taxon>Xenopus</taxon>
    </lineage>
</organism>
<feature type="region of interest" description="Disordered" evidence="1">
    <location>
        <begin position="455"/>
        <end position="477"/>
    </location>
</feature>
<dbReference type="GeneID" id="121393759"/>
<evidence type="ECO:0000256" key="1">
    <source>
        <dbReference type="SAM" id="MobiDB-lite"/>
    </source>
</evidence>
<dbReference type="AlphaFoldDB" id="A0A8J1KS98"/>
<protein>
    <submittedName>
        <fullName evidence="4">E3 SUMO-protein ligase ZNF451-like isoform X1</fullName>
    </submittedName>
</protein>
<dbReference type="InterPro" id="IPR058949">
    <property type="entry name" value="Zf-C2H2_ZNF451_1st"/>
</dbReference>
<dbReference type="InterPro" id="IPR013087">
    <property type="entry name" value="Znf_C2H2_type"/>
</dbReference>
<evidence type="ECO:0000313" key="4">
    <source>
        <dbReference type="RefSeq" id="XP_041419104.1"/>
    </source>
</evidence>
<dbReference type="Proteomes" id="UP000186698">
    <property type="component" value="Chromosome 5L"/>
</dbReference>
<dbReference type="Pfam" id="PF23103">
    <property type="entry name" value="Zf-C2H2_ZNF451_5th"/>
    <property type="match status" value="2"/>
</dbReference>
<reference evidence="4" key="1">
    <citation type="submission" date="2025-08" db="UniProtKB">
        <authorList>
            <consortium name="RefSeq"/>
        </authorList>
    </citation>
    <scope>IDENTIFICATION</scope>
    <source>
        <strain evidence="4">J_2021</strain>
        <tissue evidence="4">Erythrocytes</tissue>
    </source>
</reference>
<dbReference type="KEGG" id="xla:121393759"/>
<feature type="domain" description="C2H2-type" evidence="2">
    <location>
        <begin position="188"/>
        <end position="212"/>
    </location>
</feature>
<dbReference type="OrthoDB" id="6091938at2759"/>
<dbReference type="InterPro" id="IPR058950">
    <property type="entry name" value="Zf-C2H2_ZNF451_5th"/>
</dbReference>
<proteinExistence type="predicted"/>
<evidence type="ECO:0000259" key="2">
    <source>
        <dbReference type="PROSITE" id="PS00028"/>
    </source>
</evidence>
<name>A0A8J1KS98_XENLA</name>
<dbReference type="RefSeq" id="XP_041419104.1">
    <property type="nucleotide sequence ID" value="XM_041563170.1"/>
</dbReference>
<dbReference type="Pfam" id="PF23102">
    <property type="entry name" value="Zf-C2H2_ZNF451_2nd"/>
    <property type="match status" value="1"/>
</dbReference>